<feature type="domain" description="Partial AB-hydrolase lipase" evidence="9">
    <location>
        <begin position="44"/>
        <end position="110"/>
    </location>
</feature>
<dbReference type="EMBL" id="QXFZ01000915">
    <property type="protein sequence ID" value="KAE9101378.1"/>
    <property type="molecule type" value="Genomic_DNA"/>
</dbReference>
<dbReference type="EMBL" id="QXGE01000875">
    <property type="protein sequence ID" value="KAE9301911.1"/>
    <property type="molecule type" value="Genomic_DNA"/>
</dbReference>
<dbReference type="AlphaFoldDB" id="A0A6A3TWC3"/>
<evidence type="ECO:0000313" key="18">
    <source>
        <dbReference type="Proteomes" id="UP000433483"/>
    </source>
</evidence>
<evidence type="ECO:0000313" key="10">
    <source>
        <dbReference type="EMBL" id="KAE8935396.1"/>
    </source>
</evidence>
<dbReference type="Proteomes" id="UP000440732">
    <property type="component" value="Unassembled WGS sequence"/>
</dbReference>
<evidence type="ECO:0000313" key="21">
    <source>
        <dbReference type="Proteomes" id="UP000440732"/>
    </source>
</evidence>
<dbReference type="Proteomes" id="UP000441208">
    <property type="component" value="Unassembled WGS sequence"/>
</dbReference>
<dbReference type="Gene3D" id="3.40.50.1820">
    <property type="entry name" value="alpha/beta hydrolase"/>
    <property type="match status" value="1"/>
</dbReference>
<name>A0A6A3TWC3_9STRA</name>
<dbReference type="InterPro" id="IPR029058">
    <property type="entry name" value="AB_hydrolase_fold"/>
</dbReference>
<dbReference type="Proteomes" id="UP000488956">
    <property type="component" value="Unassembled WGS sequence"/>
</dbReference>
<evidence type="ECO:0000256" key="4">
    <source>
        <dbReference type="ARBA" id="ARBA00022963"/>
    </source>
</evidence>
<dbReference type="PIRSF" id="PIRSF000862">
    <property type="entry name" value="Steryl_ester_lip"/>
    <property type="match status" value="1"/>
</dbReference>
<evidence type="ECO:0000313" key="11">
    <source>
        <dbReference type="EMBL" id="KAE9101378.1"/>
    </source>
</evidence>
<proteinExistence type="inferred from homology"/>
<organism evidence="13 21">
    <name type="scientific">Phytophthora fragariae</name>
    <dbReference type="NCBI Taxonomy" id="53985"/>
    <lineage>
        <taxon>Eukaryota</taxon>
        <taxon>Sar</taxon>
        <taxon>Stramenopiles</taxon>
        <taxon>Oomycota</taxon>
        <taxon>Peronosporomycetes</taxon>
        <taxon>Peronosporales</taxon>
        <taxon>Peronosporaceae</taxon>
        <taxon>Phytophthora</taxon>
    </lineage>
</organism>
<evidence type="ECO:0000256" key="5">
    <source>
        <dbReference type="ARBA" id="ARBA00023098"/>
    </source>
</evidence>
<reference evidence="17 18" key="1">
    <citation type="submission" date="2018-08" db="EMBL/GenBank/DDBJ databases">
        <title>Genomic investigation of the strawberry pathogen Phytophthora fragariae indicates pathogenicity is determined by transcriptional variation in three key races.</title>
        <authorList>
            <person name="Adams T.M."/>
            <person name="Armitage A.D."/>
            <person name="Sobczyk M.K."/>
            <person name="Bates H.J."/>
            <person name="Dunwell J.M."/>
            <person name="Nellist C.F."/>
            <person name="Harrison R.J."/>
        </authorList>
    </citation>
    <scope>NUCLEOTIDE SEQUENCE [LARGE SCALE GENOMIC DNA]</scope>
    <source>
        <strain evidence="16 19">A4</strain>
        <strain evidence="15 20">BC-1</strain>
        <strain evidence="14 18">NOV-27</strain>
        <strain evidence="13 21">NOV-5</strain>
        <strain evidence="11 22">NOV-71</strain>
        <strain evidence="10 17">NOV-9</strain>
        <strain evidence="12 23">ONT-3</strain>
    </source>
</reference>
<dbReference type="EMBL" id="QXGF01000811">
    <property type="protein sequence ID" value="KAE8935396.1"/>
    <property type="molecule type" value="Genomic_DNA"/>
</dbReference>
<comment type="similarity">
    <text evidence="1 7">Belongs to the AB hydrolase superfamily. Lipase family.</text>
</comment>
<dbReference type="OrthoDB" id="9974421at2759"/>
<dbReference type="Proteomes" id="UP000429523">
    <property type="component" value="Unassembled WGS sequence"/>
</dbReference>
<dbReference type="GO" id="GO:0016042">
    <property type="term" value="P:lipid catabolic process"/>
    <property type="evidence" value="ECO:0007669"/>
    <property type="project" value="UniProtKB-KW"/>
</dbReference>
<keyword evidence="4 7" id="KW-0442">Lipid degradation</keyword>
<dbReference type="FunFam" id="3.40.50.1820:FF:000057">
    <property type="entry name" value="Lipase"/>
    <property type="match status" value="1"/>
</dbReference>
<evidence type="ECO:0000256" key="3">
    <source>
        <dbReference type="ARBA" id="ARBA00022801"/>
    </source>
</evidence>
<evidence type="ECO:0000256" key="7">
    <source>
        <dbReference type="PIRNR" id="PIRNR000862"/>
    </source>
</evidence>
<dbReference type="GO" id="GO:0016788">
    <property type="term" value="F:hydrolase activity, acting on ester bonds"/>
    <property type="evidence" value="ECO:0007669"/>
    <property type="project" value="InterPro"/>
</dbReference>
<evidence type="ECO:0000256" key="8">
    <source>
        <dbReference type="SAM" id="SignalP"/>
    </source>
</evidence>
<evidence type="ECO:0000313" key="17">
    <source>
        <dbReference type="Proteomes" id="UP000429523"/>
    </source>
</evidence>
<dbReference type="Pfam" id="PF04083">
    <property type="entry name" value="Abhydro_lipase"/>
    <property type="match status" value="1"/>
</dbReference>
<dbReference type="InterPro" id="IPR006693">
    <property type="entry name" value="AB_hydrolase_lipase"/>
</dbReference>
<protein>
    <recommendedName>
        <fullName evidence="7">Lipase</fullName>
    </recommendedName>
</protein>
<keyword evidence="6" id="KW-0325">Glycoprotein</keyword>
<dbReference type="EMBL" id="QXFX01000796">
    <property type="protein sequence ID" value="KAE9104034.1"/>
    <property type="molecule type" value="Genomic_DNA"/>
</dbReference>
<evidence type="ECO:0000313" key="14">
    <source>
        <dbReference type="EMBL" id="KAE9202486.1"/>
    </source>
</evidence>
<feature type="chain" id="PRO_5033523474" description="Lipase" evidence="8">
    <location>
        <begin position="29"/>
        <end position="409"/>
    </location>
</feature>
<accession>A0A6A3TWC3</accession>
<dbReference type="SUPFAM" id="SSF53474">
    <property type="entry name" value="alpha/beta-Hydrolases"/>
    <property type="match status" value="1"/>
</dbReference>
<gene>
    <name evidence="16" type="ORF">PF001_g14230</name>
    <name evidence="15" type="ORF">PF002_g16064</name>
    <name evidence="14" type="ORF">PF005_g14538</name>
    <name evidence="13" type="ORF">PF006_g13961</name>
    <name evidence="11" type="ORF">PF007_g15158</name>
    <name evidence="10" type="ORF">PF009_g14654</name>
    <name evidence="12" type="ORF">PF010_g13521</name>
</gene>
<evidence type="ECO:0000313" key="19">
    <source>
        <dbReference type="Proteomes" id="UP000437068"/>
    </source>
</evidence>
<evidence type="ECO:0000256" key="2">
    <source>
        <dbReference type="ARBA" id="ARBA00022729"/>
    </source>
</evidence>
<sequence>MRSRRAQTSIFLLLSISAIFLSASLVLAKEEILVDVDSDAGLNTAQIIQARGYEVELHKITTADRYVLTMHRIPKSYDETQSGSAAATNKPVVILLQHGLLDSSYTWVLNYRDQSLAFILADLGYDVWLGNNRGTTWSKEHKDFSTDDERFWDFTWEDMGKYDLPAMIKTALSVSGRSTLSYVGHSEGTTQAFVGFSHDQELAKSVSYFGALTPVAWTGDATSPIFVALAKMQMDTWAQVFGMKEFLPNNPLLQNLLGSTVCAWANEVCSGFFDLIGGPSDNVNSSRVHVYVTQTPAGSSAKNVAHYAQGIRDNTFASYDYGCNCDPSAGVDACSEFECINKVKYGSLKPPAFPIQNMVHPRTGFYNGARDTLATQADINKLRAGLPRGTVRQDGRFRPLGLHVGVQRS</sequence>
<dbReference type="PANTHER" id="PTHR11005">
    <property type="entry name" value="LYSOSOMAL ACID LIPASE-RELATED"/>
    <property type="match status" value="1"/>
</dbReference>
<dbReference type="EMBL" id="QXGA01000854">
    <property type="protein sequence ID" value="KAE9138321.1"/>
    <property type="molecule type" value="Genomic_DNA"/>
</dbReference>
<dbReference type="Proteomes" id="UP000440367">
    <property type="component" value="Unassembled WGS sequence"/>
</dbReference>
<dbReference type="Proteomes" id="UP000433483">
    <property type="component" value="Unassembled WGS sequence"/>
</dbReference>
<evidence type="ECO:0000313" key="16">
    <source>
        <dbReference type="EMBL" id="KAE9301911.1"/>
    </source>
</evidence>
<comment type="caution">
    <text evidence="13">The sequence shown here is derived from an EMBL/GenBank/DDBJ whole genome shotgun (WGS) entry which is preliminary data.</text>
</comment>
<evidence type="ECO:0000313" key="12">
    <source>
        <dbReference type="EMBL" id="KAE9104034.1"/>
    </source>
</evidence>
<dbReference type="Proteomes" id="UP000437068">
    <property type="component" value="Unassembled WGS sequence"/>
</dbReference>
<feature type="signal peptide" evidence="8">
    <location>
        <begin position="1"/>
        <end position="28"/>
    </location>
</feature>
<evidence type="ECO:0000313" key="22">
    <source>
        <dbReference type="Proteomes" id="UP000441208"/>
    </source>
</evidence>
<evidence type="ECO:0000313" key="23">
    <source>
        <dbReference type="Proteomes" id="UP000488956"/>
    </source>
</evidence>
<evidence type="ECO:0000313" key="15">
    <source>
        <dbReference type="EMBL" id="KAE9219826.1"/>
    </source>
</evidence>
<evidence type="ECO:0000256" key="6">
    <source>
        <dbReference type="ARBA" id="ARBA00023180"/>
    </source>
</evidence>
<keyword evidence="5" id="KW-0443">Lipid metabolism</keyword>
<keyword evidence="2 8" id="KW-0732">Signal</keyword>
<evidence type="ECO:0000256" key="1">
    <source>
        <dbReference type="ARBA" id="ARBA00010701"/>
    </source>
</evidence>
<dbReference type="EMBL" id="QXGD01000933">
    <property type="protein sequence ID" value="KAE9219826.1"/>
    <property type="molecule type" value="Genomic_DNA"/>
</dbReference>
<dbReference type="InterPro" id="IPR025483">
    <property type="entry name" value="Lipase_euk"/>
</dbReference>
<dbReference type="EMBL" id="QXGB01000864">
    <property type="protein sequence ID" value="KAE9202486.1"/>
    <property type="molecule type" value="Genomic_DNA"/>
</dbReference>
<evidence type="ECO:0000259" key="9">
    <source>
        <dbReference type="Pfam" id="PF04083"/>
    </source>
</evidence>
<keyword evidence="3 7" id="KW-0378">Hydrolase</keyword>
<keyword evidence="18" id="KW-1185">Reference proteome</keyword>
<evidence type="ECO:0000313" key="13">
    <source>
        <dbReference type="EMBL" id="KAE9138321.1"/>
    </source>
</evidence>
<evidence type="ECO:0000313" key="20">
    <source>
        <dbReference type="Proteomes" id="UP000440367"/>
    </source>
</evidence>